<reference evidence="2 3" key="1">
    <citation type="submission" date="2016-10" db="EMBL/GenBank/DDBJ databases">
        <title>Draft genome sequence of Coniochaeta ligniaria NRRL30616, a lignocellulolytic fungus for bioabatement of inhibitors in plant biomass hydrolysates.</title>
        <authorList>
            <consortium name="DOE Joint Genome Institute"/>
            <person name="Jimenez D.J."/>
            <person name="Hector R.E."/>
            <person name="Riley R."/>
            <person name="Sun H."/>
            <person name="Grigoriev I.V."/>
            <person name="Van Elsas J.D."/>
            <person name="Nichols N.N."/>
        </authorList>
    </citation>
    <scope>NUCLEOTIDE SEQUENCE [LARGE SCALE GENOMIC DNA]</scope>
    <source>
        <strain evidence="2 3">NRRL 30616</strain>
    </source>
</reference>
<name>A0A1J7IA67_9PEZI</name>
<sequence>MSSIKASSPSPPPSSPDACNADRATVAADAEQESVAVPLQIVTLTDRTVSTSGDPPRSPLSPVKAPEKRKRGQEGLEIVTELEAIKEQEDLSPETISIADQIINRARVFVENSDDLDVEGVALSFDVFKKLRKVQKANPADQANTLRFFMDIGDWAAAIVNNVKSQEKTIREDMKQSLAKSLSQTNPDLNLNKRQKMAQEMPECRWKALSGHRADQMKSNLDQDLQSVRTWRLAGGSAATAPQTPHLDRVLSACKHAHVEYEVFMKALSISEERNEIAHHPPPLVRDHINLDNTVNWASVELAFEESKRRVRETRANGFLNDKQLGDFLTIIDGTFKTFRTVDAKGKVIETEKTMEIVGGVKNARRAADNAPVLPPPAPPISPYQAGKWDAVPK</sequence>
<accession>A0A1J7IA67</accession>
<dbReference type="Proteomes" id="UP000182658">
    <property type="component" value="Unassembled WGS sequence"/>
</dbReference>
<feature type="region of interest" description="Disordered" evidence="1">
    <location>
        <begin position="1"/>
        <end position="32"/>
    </location>
</feature>
<dbReference type="InParanoid" id="A0A1J7IA67"/>
<dbReference type="EMBL" id="KV875104">
    <property type="protein sequence ID" value="OIW24350.1"/>
    <property type="molecule type" value="Genomic_DNA"/>
</dbReference>
<evidence type="ECO:0000313" key="3">
    <source>
        <dbReference type="Proteomes" id="UP000182658"/>
    </source>
</evidence>
<proteinExistence type="predicted"/>
<keyword evidence="3" id="KW-1185">Reference proteome</keyword>
<organism evidence="2 3">
    <name type="scientific">Coniochaeta ligniaria NRRL 30616</name>
    <dbReference type="NCBI Taxonomy" id="1408157"/>
    <lineage>
        <taxon>Eukaryota</taxon>
        <taxon>Fungi</taxon>
        <taxon>Dikarya</taxon>
        <taxon>Ascomycota</taxon>
        <taxon>Pezizomycotina</taxon>
        <taxon>Sordariomycetes</taxon>
        <taxon>Sordariomycetidae</taxon>
        <taxon>Coniochaetales</taxon>
        <taxon>Coniochaetaceae</taxon>
        <taxon>Coniochaeta</taxon>
    </lineage>
</organism>
<feature type="compositionally biased region" description="Pro residues" evidence="1">
    <location>
        <begin position="373"/>
        <end position="382"/>
    </location>
</feature>
<feature type="region of interest" description="Disordered" evidence="1">
    <location>
        <begin position="45"/>
        <end position="72"/>
    </location>
</feature>
<gene>
    <name evidence="2" type="ORF">CONLIGDRAFT_692514</name>
</gene>
<evidence type="ECO:0000256" key="1">
    <source>
        <dbReference type="SAM" id="MobiDB-lite"/>
    </source>
</evidence>
<dbReference type="OrthoDB" id="5094203at2759"/>
<evidence type="ECO:0000313" key="2">
    <source>
        <dbReference type="EMBL" id="OIW24350.1"/>
    </source>
</evidence>
<protein>
    <submittedName>
        <fullName evidence="2">Uncharacterized protein</fullName>
    </submittedName>
</protein>
<feature type="region of interest" description="Disordered" evidence="1">
    <location>
        <begin position="369"/>
        <end position="394"/>
    </location>
</feature>
<dbReference type="AlphaFoldDB" id="A0A1J7IA67"/>